<keyword evidence="2" id="KW-0808">Transferase</keyword>
<sequence>MRILITLPYLPWPITSGGKARQFHLIRELASRGHKLTLLVQSKTEADAATEAALGPLVERLVVLPRRSLRHPRTLWHAAVSPLPLLTTVNGFAPELTRRFVSLLDEGGWDVVQIEHSYGFEPFETELARRAQPFVLTEHNVESELGAATYGKWPAALRLLARYDQARARRWERHVLSRAEAIVAVTESDARTLTAIGGRPAHVVPNGVDTRAFADVWPNVHSRHVLFLGNYEYAPNIDAVEWALTHIWPRVWQRMPEAHFTVCGHGLPAGWRSRFPDPRVHFHGYVARLADVQSASAAFLAPLRFGGGSKLKVLEAMAAGLPLVSTREGLSGLGASDGVHAQVGDTADALADALVRTLSDPAAARAMGESARAHVREHFDWSQAATRLEAVYARLSPAGAMPVVRPCPA</sequence>
<dbReference type="OrthoDB" id="9816564at2"/>
<dbReference type="Proteomes" id="UP000244892">
    <property type="component" value="Chromosome"/>
</dbReference>
<keyword evidence="3" id="KW-1185">Reference proteome</keyword>
<dbReference type="PANTHER" id="PTHR12526:SF636">
    <property type="entry name" value="BLL3647 PROTEIN"/>
    <property type="match status" value="1"/>
</dbReference>
<gene>
    <name evidence="2" type="ORF">DEH84_00775</name>
</gene>
<accession>A0A2U8FVA7</accession>
<protein>
    <submittedName>
        <fullName evidence="2">Glycosyl transferase</fullName>
    </submittedName>
</protein>
<reference evidence="2 3" key="1">
    <citation type="submission" date="2018-05" db="EMBL/GenBank/DDBJ databases">
        <title>complete genome sequence of Aquabacterium olei NBRC 110486.</title>
        <authorList>
            <person name="Tang B."/>
            <person name="Chang J."/>
            <person name="Zhang L."/>
            <person name="Yang H."/>
        </authorList>
    </citation>
    <scope>NUCLEOTIDE SEQUENCE [LARGE SCALE GENOMIC DNA]</scope>
    <source>
        <strain evidence="2 3">NBRC 110486</strain>
    </source>
</reference>
<feature type="domain" description="Glycosyltransferase subfamily 4-like N-terminal" evidence="1">
    <location>
        <begin position="23"/>
        <end position="210"/>
    </location>
</feature>
<dbReference type="PANTHER" id="PTHR12526">
    <property type="entry name" value="GLYCOSYLTRANSFERASE"/>
    <property type="match status" value="1"/>
</dbReference>
<proteinExistence type="predicted"/>
<dbReference type="AlphaFoldDB" id="A0A2U8FVA7"/>
<dbReference type="Gene3D" id="3.40.50.2000">
    <property type="entry name" value="Glycogen Phosphorylase B"/>
    <property type="match status" value="2"/>
</dbReference>
<dbReference type="CDD" id="cd03801">
    <property type="entry name" value="GT4_PimA-like"/>
    <property type="match status" value="1"/>
</dbReference>
<evidence type="ECO:0000313" key="3">
    <source>
        <dbReference type="Proteomes" id="UP000244892"/>
    </source>
</evidence>
<name>A0A2U8FVA7_9BURK</name>
<evidence type="ECO:0000313" key="2">
    <source>
        <dbReference type="EMBL" id="AWI55012.1"/>
    </source>
</evidence>
<dbReference type="InterPro" id="IPR028098">
    <property type="entry name" value="Glyco_trans_4-like_N"/>
</dbReference>
<dbReference type="SUPFAM" id="SSF53756">
    <property type="entry name" value="UDP-Glycosyltransferase/glycogen phosphorylase"/>
    <property type="match status" value="1"/>
</dbReference>
<dbReference type="KEGG" id="aon:DEH84_00775"/>
<dbReference type="EMBL" id="CP029210">
    <property type="protein sequence ID" value="AWI55012.1"/>
    <property type="molecule type" value="Genomic_DNA"/>
</dbReference>
<dbReference type="GO" id="GO:0016757">
    <property type="term" value="F:glycosyltransferase activity"/>
    <property type="evidence" value="ECO:0007669"/>
    <property type="project" value="UniProtKB-ARBA"/>
</dbReference>
<organism evidence="2 3">
    <name type="scientific">Aquabacterium olei</name>
    <dbReference type="NCBI Taxonomy" id="1296669"/>
    <lineage>
        <taxon>Bacteria</taxon>
        <taxon>Pseudomonadati</taxon>
        <taxon>Pseudomonadota</taxon>
        <taxon>Betaproteobacteria</taxon>
        <taxon>Burkholderiales</taxon>
        <taxon>Aquabacterium</taxon>
    </lineage>
</organism>
<evidence type="ECO:0000259" key="1">
    <source>
        <dbReference type="Pfam" id="PF13439"/>
    </source>
</evidence>
<dbReference type="Pfam" id="PF13439">
    <property type="entry name" value="Glyco_transf_4"/>
    <property type="match status" value="1"/>
</dbReference>
<dbReference type="Pfam" id="PF13692">
    <property type="entry name" value="Glyco_trans_1_4"/>
    <property type="match status" value="1"/>
</dbReference>